<feature type="transmembrane region" description="Helical" evidence="9">
    <location>
        <begin position="152"/>
        <end position="177"/>
    </location>
</feature>
<evidence type="ECO:0000256" key="4">
    <source>
        <dbReference type="ARBA" id="ARBA00022679"/>
    </source>
</evidence>
<dbReference type="Pfam" id="PF00795">
    <property type="entry name" value="CN_hydrolase"/>
    <property type="match status" value="1"/>
</dbReference>
<comment type="pathway">
    <text evidence="9">Protein modification; lipoprotein biosynthesis (N-acyl transfer).</text>
</comment>
<dbReference type="Gene3D" id="3.60.110.10">
    <property type="entry name" value="Carbon-nitrogen hydrolase"/>
    <property type="match status" value="1"/>
</dbReference>
<dbReference type="EC" id="2.3.1.269" evidence="9"/>
<feature type="transmembrane region" description="Helical" evidence="9">
    <location>
        <begin position="464"/>
        <end position="486"/>
    </location>
</feature>
<feature type="transmembrane region" description="Helical" evidence="9">
    <location>
        <begin position="110"/>
        <end position="132"/>
    </location>
</feature>
<comment type="catalytic activity">
    <reaction evidence="9">
        <text>N-terminal S-1,2-diacyl-sn-glyceryl-L-cysteinyl-[lipoprotein] + a glycerophospholipid = N-acyl-S-1,2-diacyl-sn-glyceryl-L-cysteinyl-[lipoprotein] + a 2-acyl-sn-glycero-3-phospholipid + H(+)</text>
        <dbReference type="Rhea" id="RHEA:48228"/>
        <dbReference type="Rhea" id="RHEA-COMP:14681"/>
        <dbReference type="Rhea" id="RHEA-COMP:14684"/>
        <dbReference type="ChEBI" id="CHEBI:15378"/>
        <dbReference type="ChEBI" id="CHEBI:136912"/>
        <dbReference type="ChEBI" id="CHEBI:140656"/>
        <dbReference type="ChEBI" id="CHEBI:140657"/>
        <dbReference type="ChEBI" id="CHEBI:140660"/>
        <dbReference type="EC" id="2.3.1.269"/>
    </reaction>
</comment>
<dbReference type="InterPro" id="IPR045378">
    <property type="entry name" value="LNT_N"/>
</dbReference>
<evidence type="ECO:0000256" key="6">
    <source>
        <dbReference type="ARBA" id="ARBA00022989"/>
    </source>
</evidence>
<protein>
    <recommendedName>
        <fullName evidence="9">Apolipoprotein N-acyltransferase</fullName>
        <shortName evidence="9">ALP N-acyltransferase</shortName>
        <ecNumber evidence="9">2.3.1.269</ecNumber>
    </recommendedName>
</protein>
<keyword evidence="4 9" id="KW-0808">Transferase</keyword>
<gene>
    <name evidence="9 11" type="primary">lnt</name>
    <name evidence="11" type="ORF">MECH1_V1_0573</name>
</gene>
<feature type="transmembrane region" description="Helical" evidence="9">
    <location>
        <begin position="50"/>
        <end position="69"/>
    </location>
</feature>
<keyword evidence="3 9" id="KW-1003">Cell membrane</keyword>
<evidence type="ECO:0000259" key="10">
    <source>
        <dbReference type="PROSITE" id="PS50263"/>
    </source>
</evidence>
<dbReference type="CDD" id="cd07571">
    <property type="entry name" value="ALP_N-acyl_transferase"/>
    <property type="match status" value="1"/>
</dbReference>
<dbReference type="PANTHER" id="PTHR38686:SF1">
    <property type="entry name" value="APOLIPOPROTEIN N-ACYLTRANSFERASE"/>
    <property type="match status" value="1"/>
</dbReference>
<dbReference type="InterPro" id="IPR036526">
    <property type="entry name" value="C-N_Hydrolase_sf"/>
</dbReference>
<dbReference type="Proteomes" id="UP001497493">
    <property type="component" value="Chromosome"/>
</dbReference>
<evidence type="ECO:0000256" key="5">
    <source>
        <dbReference type="ARBA" id="ARBA00022692"/>
    </source>
</evidence>
<evidence type="ECO:0000256" key="8">
    <source>
        <dbReference type="ARBA" id="ARBA00023315"/>
    </source>
</evidence>
<reference evidence="11 12" key="1">
    <citation type="submission" date="2024-04" db="EMBL/GenBank/DDBJ databases">
        <authorList>
            <person name="Cremers G."/>
        </authorList>
    </citation>
    <scope>NUCLEOTIDE SEQUENCE [LARGE SCALE GENOMIC DNA]</scope>
    <source>
        <strain evidence="11">MeCH1-AG</strain>
    </source>
</reference>
<accession>A0ABP1C575</accession>
<dbReference type="PROSITE" id="PS50263">
    <property type="entry name" value="CN_HYDROLASE"/>
    <property type="match status" value="1"/>
</dbReference>
<sequence length="503" mass="54627">MPYDALALAGGWLLPLAFAPFDFPACAVVALFLLFVAWSQASPGRAFLRGYLFGLGQFGFGASWIYISMHDYGGASAAEAGGLTLLFTLFWALYPGFAGWLAARCYSGHPAFSASVVFPAAYTLADWLRSWFPTGFPWLQVGYSQIDTPLAGLAPVLGSYGVGWATALLAGLTLALVRLRRPQRPVAAVSLIVLVGASAALQRVDWTRPAGAPFKATLLQGNIPEQIKWQPEFQRQALETYLGMTREHWGSPLIVWPETAVPAFYQQVETTVLADLSEEARRHGTDLLVGIPFYDRTLDRYYNSVAVLGRTAGFYFKRHLVPFGEYVPLRPVLGWVLDILQIPLSDFAPGSADQPPLVAAGYPLGASICYEDTFGHESLANLPDATYLVNVTNDGWFGDSIATHQHVQMARMRALETGRYMLRATNTGITAIITPKGAVAATAPPFQKAQVSGTITPMQGSTPYILWGDVPTVAGFCALLGGLAWWRYRPAAALEPRATEHDA</sequence>
<dbReference type="GO" id="GO:0016746">
    <property type="term" value="F:acyltransferase activity"/>
    <property type="evidence" value="ECO:0007669"/>
    <property type="project" value="UniProtKB-KW"/>
</dbReference>
<name>A0ABP1C575_9GAMM</name>
<dbReference type="InterPro" id="IPR004563">
    <property type="entry name" value="Apolipo_AcylTrfase"/>
</dbReference>
<evidence type="ECO:0000256" key="2">
    <source>
        <dbReference type="ARBA" id="ARBA00010065"/>
    </source>
</evidence>
<dbReference type="RefSeq" id="WP_348758913.1">
    <property type="nucleotide sequence ID" value="NZ_OZ026884.1"/>
</dbReference>
<evidence type="ECO:0000313" key="11">
    <source>
        <dbReference type="EMBL" id="CAL1239349.1"/>
    </source>
</evidence>
<evidence type="ECO:0000256" key="9">
    <source>
        <dbReference type="HAMAP-Rule" id="MF_01148"/>
    </source>
</evidence>
<keyword evidence="6 9" id="KW-1133">Transmembrane helix</keyword>
<dbReference type="InterPro" id="IPR003010">
    <property type="entry name" value="C-N_Hydrolase"/>
</dbReference>
<dbReference type="SUPFAM" id="SSF56317">
    <property type="entry name" value="Carbon-nitrogen hydrolase"/>
    <property type="match status" value="1"/>
</dbReference>
<dbReference type="NCBIfam" id="TIGR00546">
    <property type="entry name" value="lnt"/>
    <property type="match status" value="1"/>
</dbReference>
<evidence type="ECO:0000256" key="1">
    <source>
        <dbReference type="ARBA" id="ARBA00004651"/>
    </source>
</evidence>
<keyword evidence="7 9" id="KW-0472">Membrane</keyword>
<feature type="transmembrane region" description="Helical" evidence="9">
    <location>
        <begin position="12"/>
        <end position="38"/>
    </location>
</feature>
<organism evidence="11 12">
    <name type="scientific">Candidatus Methylocalor cossyra</name>
    <dbReference type="NCBI Taxonomy" id="3108543"/>
    <lineage>
        <taxon>Bacteria</taxon>
        <taxon>Pseudomonadati</taxon>
        <taxon>Pseudomonadota</taxon>
        <taxon>Gammaproteobacteria</taxon>
        <taxon>Methylococcales</taxon>
        <taxon>Methylococcaceae</taxon>
        <taxon>Candidatus Methylocalor</taxon>
    </lineage>
</organism>
<comment type="function">
    <text evidence="9">Catalyzes the phospholipid dependent N-acylation of the N-terminal cysteine of apolipoprotein, the last step in lipoprotein maturation.</text>
</comment>
<dbReference type="HAMAP" id="MF_01148">
    <property type="entry name" value="Lnt"/>
    <property type="match status" value="1"/>
</dbReference>
<comment type="similarity">
    <text evidence="2 9">Belongs to the CN hydrolase family. Apolipoprotein N-acyltransferase subfamily.</text>
</comment>
<keyword evidence="12" id="KW-1185">Reference proteome</keyword>
<dbReference type="Pfam" id="PF20154">
    <property type="entry name" value="LNT_N"/>
    <property type="match status" value="1"/>
</dbReference>
<feature type="transmembrane region" description="Helical" evidence="9">
    <location>
        <begin position="81"/>
        <end position="103"/>
    </location>
</feature>
<proteinExistence type="inferred from homology"/>
<feature type="domain" description="CN hydrolase" evidence="10">
    <location>
        <begin position="219"/>
        <end position="457"/>
    </location>
</feature>
<keyword evidence="5 9" id="KW-0812">Transmembrane</keyword>
<dbReference type="EMBL" id="OZ026884">
    <property type="protein sequence ID" value="CAL1239349.1"/>
    <property type="molecule type" value="Genomic_DNA"/>
</dbReference>
<keyword evidence="8 9" id="KW-0012">Acyltransferase</keyword>
<evidence type="ECO:0000256" key="7">
    <source>
        <dbReference type="ARBA" id="ARBA00023136"/>
    </source>
</evidence>
<dbReference type="PANTHER" id="PTHR38686">
    <property type="entry name" value="APOLIPOPROTEIN N-ACYLTRANSFERASE"/>
    <property type="match status" value="1"/>
</dbReference>
<evidence type="ECO:0000313" key="12">
    <source>
        <dbReference type="Proteomes" id="UP001497493"/>
    </source>
</evidence>
<comment type="subcellular location">
    <subcellularLocation>
        <location evidence="1 9">Cell membrane</location>
        <topology evidence="1 9">Multi-pass membrane protein</topology>
    </subcellularLocation>
</comment>
<evidence type="ECO:0000256" key="3">
    <source>
        <dbReference type="ARBA" id="ARBA00022475"/>
    </source>
</evidence>